<proteinExistence type="predicted"/>
<gene>
    <name evidence="1" type="ORF">PBV87_04145</name>
</gene>
<evidence type="ECO:0000313" key="1">
    <source>
        <dbReference type="EMBL" id="MDA3730690.1"/>
    </source>
</evidence>
<evidence type="ECO:0000313" key="2">
    <source>
        <dbReference type="Proteomes" id="UP001169242"/>
    </source>
</evidence>
<dbReference type="Proteomes" id="UP001169242">
    <property type="component" value="Unassembled WGS sequence"/>
</dbReference>
<sequence>MKQALKKTALVGTVLLMLSSINTIQAKKVEVSVPIICEKGENLIPIRKVAETLGAKSITWNKKEHILSMEVDYKLSHLYLSYLNGLEETNREYVEPLPPRLRNMELPPYPLKGRNGQQLEQRPITLELKDGDYSASYAVYDYKIADNTLYLGEEWLNTIFLADSIKIQSKDKLQVQYLDKSELEEEVKTLEGLIKPTTAEEAITLWSRGQQTRSGALQYSALSEPLQKKVMEQFSGWVTGGSSPSLGKLVSQQAEVVDEGHKVYTLQYDEMLQGKVSGHIQQKVFVEHVDQNGKGFWLITGVEGDTGYYSLIK</sequence>
<dbReference type="RefSeq" id="WP_271011248.1">
    <property type="nucleotide sequence ID" value="NZ_JAQIFT010000016.1"/>
</dbReference>
<reference evidence="1" key="1">
    <citation type="journal article" date="2023" name="Int. J. Syst. Evol. Microbiol.">
        <title>&lt;i&gt;Holtiella tumoricola&lt;/i&gt; gen. nov. sp. nov., isolated from a human clinical sample.</title>
        <authorList>
            <person name="Allen-Vercoe E."/>
            <person name="Daigneault M.C."/>
            <person name="Vancuren S.J."/>
            <person name="Cochrane K."/>
            <person name="O'Neal L.L."/>
            <person name="Sankaranarayanan K."/>
            <person name="Lawson P.A."/>
        </authorList>
    </citation>
    <scope>NUCLEOTIDE SEQUENCE</scope>
    <source>
        <strain evidence="1">CC70A</strain>
    </source>
</reference>
<protein>
    <recommendedName>
        <fullName evidence="3">Copper amine oxidase-like N-terminal domain-containing protein</fullName>
    </recommendedName>
</protein>
<name>A0AA42DKT3_9FIRM</name>
<dbReference type="AlphaFoldDB" id="A0AA42DKT3"/>
<comment type="caution">
    <text evidence="1">The sequence shown here is derived from an EMBL/GenBank/DDBJ whole genome shotgun (WGS) entry which is preliminary data.</text>
</comment>
<keyword evidence="2" id="KW-1185">Reference proteome</keyword>
<dbReference type="EMBL" id="JAQIFT010000016">
    <property type="protein sequence ID" value="MDA3730690.1"/>
    <property type="molecule type" value="Genomic_DNA"/>
</dbReference>
<evidence type="ECO:0008006" key="3">
    <source>
        <dbReference type="Google" id="ProtNLM"/>
    </source>
</evidence>
<organism evidence="1 2">
    <name type="scientific">Holtiella tumoricola</name>
    <dbReference type="NCBI Taxonomy" id="3018743"/>
    <lineage>
        <taxon>Bacteria</taxon>
        <taxon>Bacillati</taxon>
        <taxon>Bacillota</taxon>
        <taxon>Clostridia</taxon>
        <taxon>Lachnospirales</taxon>
        <taxon>Cellulosilyticaceae</taxon>
        <taxon>Holtiella</taxon>
    </lineage>
</organism>
<accession>A0AA42DKT3</accession>